<sequence>MDSEIIYSAVGIVIFIIIVIMTMRSNVVEIVQSKEEKRADIVNGYKKELQDALEPLKNDTDSRLAKKSEMLQRFNGELSLNIFFDKDELREIILELSQE</sequence>
<dbReference type="Proteomes" id="UP000006431">
    <property type="component" value="Unassembled WGS sequence"/>
</dbReference>
<accession>H1FUV1</accession>
<keyword evidence="1" id="KW-0812">Transmembrane</keyword>
<proteinExistence type="predicted"/>
<comment type="caution">
    <text evidence="2">The sequence shown here is derived from an EMBL/GenBank/DDBJ whole genome shotgun (WGS) entry which is preliminary data.</text>
</comment>
<dbReference type="OrthoDB" id="5348215at2"/>
<gene>
    <name evidence="2" type="ORF">SMGD1_0431</name>
</gene>
<organism evidence="2 3">
    <name type="scientific">Sulfurimonas gotlandica (strain DSM 19862 / JCM 16533 / GD1)</name>
    <dbReference type="NCBI Taxonomy" id="929558"/>
    <lineage>
        <taxon>Bacteria</taxon>
        <taxon>Pseudomonadati</taxon>
        <taxon>Campylobacterota</taxon>
        <taxon>Epsilonproteobacteria</taxon>
        <taxon>Campylobacterales</taxon>
        <taxon>Sulfurimonadaceae</taxon>
        <taxon>Sulfurimonas</taxon>
    </lineage>
</organism>
<dbReference type="PATRIC" id="fig|929558.5.peg.429"/>
<dbReference type="HOGENOM" id="CLU_2327784_0_0_7"/>
<evidence type="ECO:0000313" key="2">
    <source>
        <dbReference type="EMBL" id="EHP28958.1"/>
    </source>
</evidence>
<evidence type="ECO:0000313" key="3">
    <source>
        <dbReference type="Proteomes" id="UP000006431"/>
    </source>
</evidence>
<feature type="transmembrane region" description="Helical" evidence="1">
    <location>
        <begin position="6"/>
        <end position="27"/>
    </location>
</feature>
<keyword evidence="3" id="KW-1185">Reference proteome</keyword>
<keyword evidence="1" id="KW-1133">Transmembrane helix</keyword>
<reference evidence="2 3" key="1">
    <citation type="journal article" date="2012" name="Proc. Natl. Acad. Sci. U.S.A.">
        <title>Genome and physiology of a model Epsilonproteobacterium responsible for sulfide detoxification in marine oxygen depletion zones.</title>
        <authorList>
            <person name="Grote J."/>
            <person name="Schott T."/>
            <person name="Bruckner C.G."/>
            <person name="Glockner F.O."/>
            <person name="Jost G."/>
            <person name="Teeling H."/>
            <person name="Labrenz M."/>
            <person name="Jurgens K."/>
        </authorList>
    </citation>
    <scope>NUCLEOTIDE SEQUENCE [LARGE SCALE GENOMIC DNA]</scope>
    <source>
        <strain evidence="2 3">GD1</strain>
    </source>
</reference>
<protein>
    <submittedName>
        <fullName evidence="2">Uncharacterized protein</fullName>
    </submittedName>
</protein>
<keyword evidence="1" id="KW-0472">Membrane</keyword>
<name>B6BKA5_SULGG</name>
<evidence type="ECO:0000256" key="1">
    <source>
        <dbReference type="SAM" id="Phobius"/>
    </source>
</evidence>
<accession>B6BKA5</accession>
<dbReference type="AlphaFoldDB" id="B6BKA5"/>
<dbReference type="EMBL" id="AFRZ01000001">
    <property type="protein sequence ID" value="EHP28958.1"/>
    <property type="molecule type" value="Genomic_DNA"/>
</dbReference>